<dbReference type="InterPro" id="IPR001245">
    <property type="entry name" value="Ser-Thr/Tyr_kinase_cat_dom"/>
</dbReference>
<gene>
    <name evidence="2" type="ORF">RclHR1_28650001</name>
</gene>
<dbReference type="Gene3D" id="1.10.510.10">
    <property type="entry name" value="Transferase(Phosphotransferase) domain 1"/>
    <property type="match status" value="1"/>
</dbReference>
<proteinExistence type="predicted"/>
<dbReference type="GO" id="GO:0004672">
    <property type="term" value="F:protein kinase activity"/>
    <property type="evidence" value="ECO:0007669"/>
    <property type="project" value="InterPro"/>
</dbReference>
<dbReference type="Proteomes" id="UP000247702">
    <property type="component" value="Unassembled WGS sequence"/>
</dbReference>
<evidence type="ECO:0000259" key="1">
    <source>
        <dbReference type="PROSITE" id="PS50011"/>
    </source>
</evidence>
<feature type="domain" description="Protein kinase" evidence="1">
    <location>
        <begin position="1"/>
        <end position="216"/>
    </location>
</feature>
<reference evidence="2 3" key="1">
    <citation type="submission" date="2017-11" db="EMBL/GenBank/DDBJ databases">
        <title>The genome of Rhizophagus clarus HR1 reveals common genetic basis of auxotrophy among arbuscular mycorrhizal fungi.</title>
        <authorList>
            <person name="Kobayashi Y."/>
        </authorList>
    </citation>
    <scope>NUCLEOTIDE SEQUENCE [LARGE SCALE GENOMIC DNA]</scope>
    <source>
        <strain evidence="2 3">HR1</strain>
    </source>
</reference>
<dbReference type="InterPro" id="IPR000719">
    <property type="entry name" value="Prot_kinase_dom"/>
</dbReference>
<evidence type="ECO:0000313" key="2">
    <source>
        <dbReference type="EMBL" id="GBB96891.1"/>
    </source>
</evidence>
<evidence type="ECO:0000313" key="3">
    <source>
        <dbReference type="Proteomes" id="UP000247702"/>
    </source>
</evidence>
<dbReference type="AlphaFoldDB" id="A0A2Z6RJH7"/>
<name>A0A2Z6RJH7_9GLOM</name>
<dbReference type="PANTHER" id="PTHR45756:SF1">
    <property type="entry name" value="PROTEIN KINASE DOMAIN CONTAINING PROTEIN"/>
    <property type="match status" value="1"/>
</dbReference>
<protein>
    <recommendedName>
        <fullName evidence="1">Protein kinase domain-containing protein</fullName>
    </recommendedName>
</protein>
<sequence>MKDGPLSYDFGKMEYTREPCKKVALKCLNNSQDLTDEFFNEIKKYSTNIYSRYILKTYGLSQNPYTNDYIMVLEYAEGGNFNDWVNKNYENFYWLRRLNILQNIINGLEEIHQKGLVHRDLHTGNILLMTNVMYFVATRKQPFVNRAHDKLLALDIVNKGIRPEIDELEGEQFKESKGSIENNQPVTHSQAIYTSRLLNPFTKDLNSECLDCAIID</sequence>
<organism evidence="2 3">
    <name type="scientific">Rhizophagus clarus</name>
    <dbReference type="NCBI Taxonomy" id="94130"/>
    <lineage>
        <taxon>Eukaryota</taxon>
        <taxon>Fungi</taxon>
        <taxon>Fungi incertae sedis</taxon>
        <taxon>Mucoromycota</taxon>
        <taxon>Glomeromycotina</taxon>
        <taxon>Glomeromycetes</taxon>
        <taxon>Glomerales</taxon>
        <taxon>Glomeraceae</taxon>
        <taxon>Rhizophagus</taxon>
    </lineage>
</organism>
<accession>A0A2Z6RJH7</accession>
<dbReference type="InterPro" id="IPR053215">
    <property type="entry name" value="TKL_Ser/Thr_kinase"/>
</dbReference>
<dbReference type="PROSITE" id="PS50011">
    <property type="entry name" value="PROTEIN_KINASE_DOM"/>
    <property type="match status" value="1"/>
</dbReference>
<dbReference type="Pfam" id="PF07714">
    <property type="entry name" value="PK_Tyr_Ser-Thr"/>
    <property type="match status" value="1"/>
</dbReference>
<dbReference type="SUPFAM" id="SSF56112">
    <property type="entry name" value="Protein kinase-like (PK-like)"/>
    <property type="match status" value="1"/>
</dbReference>
<comment type="caution">
    <text evidence="2">The sequence shown here is derived from an EMBL/GenBank/DDBJ whole genome shotgun (WGS) entry which is preliminary data.</text>
</comment>
<dbReference type="PANTHER" id="PTHR45756">
    <property type="entry name" value="PALMITOYLTRANSFERASE"/>
    <property type="match status" value="1"/>
</dbReference>
<dbReference type="InterPro" id="IPR011009">
    <property type="entry name" value="Kinase-like_dom_sf"/>
</dbReference>
<dbReference type="GO" id="GO:0005524">
    <property type="term" value="F:ATP binding"/>
    <property type="evidence" value="ECO:0007669"/>
    <property type="project" value="InterPro"/>
</dbReference>
<keyword evidence="3" id="KW-1185">Reference proteome</keyword>
<dbReference type="EMBL" id="BEXD01002074">
    <property type="protein sequence ID" value="GBB96891.1"/>
    <property type="molecule type" value="Genomic_DNA"/>
</dbReference>